<dbReference type="PANTHER" id="PTHR42776">
    <property type="entry name" value="SERINE PEPTIDASE S9 FAMILY MEMBER"/>
    <property type="match status" value="1"/>
</dbReference>
<keyword evidence="2" id="KW-0720">Serine protease</keyword>
<dbReference type="InterPro" id="IPR029058">
    <property type="entry name" value="AB_hydrolase_fold"/>
</dbReference>
<dbReference type="Gene3D" id="2.140.10.30">
    <property type="entry name" value="Dipeptidylpeptidase IV, N-terminal domain"/>
    <property type="match status" value="1"/>
</dbReference>
<dbReference type="InterPro" id="IPR011659">
    <property type="entry name" value="WD40"/>
</dbReference>
<dbReference type="InterPro" id="IPR001375">
    <property type="entry name" value="Peptidase_S9_cat"/>
</dbReference>
<reference evidence="5 6" key="1">
    <citation type="submission" date="2021-08" db="EMBL/GenBank/DDBJ databases">
        <authorList>
            <person name="Tuo L."/>
        </authorList>
    </citation>
    <scope>NUCLEOTIDE SEQUENCE [LARGE SCALE GENOMIC DNA]</scope>
    <source>
        <strain evidence="5 6">JCM 31229</strain>
    </source>
</reference>
<evidence type="ECO:0000256" key="1">
    <source>
        <dbReference type="ARBA" id="ARBA00022801"/>
    </source>
</evidence>
<evidence type="ECO:0000313" key="6">
    <source>
        <dbReference type="Proteomes" id="UP000706039"/>
    </source>
</evidence>
<proteinExistence type="predicted"/>
<feature type="chain" id="PRO_5046779410" evidence="3">
    <location>
        <begin position="23"/>
        <end position="692"/>
    </location>
</feature>
<keyword evidence="3" id="KW-0732">Signal</keyword>
<evidence type="ECO:0000256" key="3">
    <source>
        <dbReference type="SAM" id="SignalP"/>
    </source>
</evidence>
<dbReference type="EMBL" id="JAINVV010000009">
    <property type="protein sequence ID" value="MBY8824653.1"/>
    <property type="molecule type" value="Genomic_DNA"/>
</dbReference>
<evidence type="ECO:0000313" key="5">
    <source>
        <dbReference type="EMBL" id="MBY8824653.1"/>
    </source>
</evidence>
<name>A0ABS7PTQ1_9SPHN</name>
<accession>A0ABS7PTQ1</accession>
<dbReference type="PANTHER" id="PTHR42776:SF27">
    <property type="entry name" value="DIPEPTIDYL PEPTIDASE FAMILY MEMBER 6"/>
    <property type="match status" value="1"/>
</dbReference>
<organism evidence="5 6">
    <name type="scientific">Sphingomonas colocasiae</name>
    <dbReference type="NCBI Taxonomy" id="1848973"/>
    <lineage>
        <taxon>Bacteria</taxon>
        <taxon>Pseudomonadati</taxon>
        <taxon>Pseudomonadota</taxon>
        <taxon>Alphaproteobacteria</taxon>
        <taxon>Sphingomonadales</taxon>
        <taxon>Sphingomonadaceae</taxon>
        <taxon>Sphingomonas</taxon>
    </lineage>
</organism>
<protein>
    <submittedName>
        <fullName evidence="5">Prolyl oligopeptidase family serine peptidase</fullName>
    </submittedName>
</protein>
<dbReference type="Pfam" id="PF07676">
    <property type="entry name" value="PD40"/>
    <property type="match status" value="3"/>
</dbReference>
<feature type="signal peptide" evidence="3">
    <location>
        <begin position="1"/>
        <end position="22"/>
    </location>
</feature>
<gene>
    <name evidence="5" type="ORF">K7G82_20285</name>
</gene>
<evidence type="ECO:0000256" key="2">
    <source>
        <dbReference type="ARBA" id="ARBA00022825"/>
    </source>
</evidence>
<keyword evidence="2" id="KW-0645">Protease</keyword>
<dbReference type="Proteomes" id="UP000706039">
    <property type="component" value="Unassembled WGS sequence"/>
</dbReference>
<sequence length="692" mass="74510">MPKSFRMALAAGAALLAFPAIAAAQDDTAFLRFPLATTVSAADAPAFAWLIRQGSDSIIMAASAPKFERIKLFSRTDSDGQPITDVRMSPDGRYVVFQTAAGFGGGRAYNPASLIDPPKPTLWVMEARAGAKPVQVAAGQGPIFSPDGRTLIYRQGRDLWSAELAAPGQSKLMIAGGAAFGQPIWTRDGKGLIFVSDRGGYSFLGRYALGADKVEWLVTGADRVGSPVLSPDGKTVAYLRFGGRQHDVTYDLTESEPFAVETVEIATGAIRTLWQSKDRAVTAGLEDGDNALRWVGDDTIVFYSEHDGWGRLYAVARGGGEIRGLTPTGCEAAESEPAGADSLFVVHNCRDIDTRQLSIINVRTGAERQVKRDDVVMANAVTAGASGYVALTGGDTDNAPLVRVLDLKSGATVMAEKPADYGYSRSFAAPAPKAVRIKAADGGTVPAQLFMPAGKGPHPALVYVHGGPSRQMYPAFHYSDYYANDYAMNRRLAEQGYVVVAVNYRSGIGYGRAFREAEGRGWRAASEYSDVLGVGRWLAQRDDVDRKRIGIWGGSYGGLLTGQALARNSDLFSAGVAIHGVFDWSWPSALEGHLNPSRFFGVSEANRPTALKASPLGAIDGWRSPVLLFSGDQDMNVDVRETVDLAQKLKARNVDVRTVILPGEAHGFVRHESWVRLWHEQDRFLNEKLGAK</sequence>
<dbReference type="InterPro" id="IPR002470">
    <property type="entry name" value="Peptidase_S9A"/>
</dbReference>
<evidence type="ECO:0000259" key="4">
    <source>
        <dbReference type="Pfam" id="PF00326"/>
    </source>
</evidence>
<dbReference type="SUPFAM" id="SSF82171">
    <property type="entry name" value="DPP6 N-terminal domain-like"/>
    <property type="match status" value="1"/>
</dbReference>
<dbReference type="SUPFAM" id="SSF53474">
    <property type="entry name" value="alpha/beta-Hydrolases"/>
    <property type="match status" value="1"/>
</dbReference>
<dbReference type="RefSeq" id="WP_222991737.1">
    <property type="nucleotide sequence ID" value="NZ_JAINVV010000009.1"/>
</dbReference>
<dbReference type="Gene3D" id="3.40.50.1820">
    <property type="entry name" value="alpha/beta hydrolase"/>
    <property type="match status" value="1"/>
</dbReference>
<dbReference type="Gene3D" id="2.120.10.30">
    <property type="entry name" value="TolB, C-terminal domain"/>
    <property type="match status" value="1"/>
</dbReference>
<dbReference type="PRINTS" id="PR00862">
    <property type="entry name" value="PROLIGOPTASE"/>
</dbReference>
<dbReference type="Pfam" id="PF00326">
    <property type="entry name" value="Peptidase_S9"/>
    <property type="match status" value="1"/>
</dbReference>
<keyword evidence="6" id="KW-1185">Reference proteome</keyword>
<feature type="domain" description="Peptidase S9 prolyl oligopeptidase catalytic" evidence="4">
    <location>
        <begin position="492"/>
        <end position="690"/>
    </location>
</feature>
<dbReference type="InterPro" id="IPR011042">
    <property type="entry name" value="6-blade_b-propeller_TolB-like"/>
</dbReference>
<comment type="caution">
    <text evidence="5">The sequence shown here is derived from an EMBL/GenBank/DDBJ whole genome shotgun (WGS) entry which is preliminary data.</text>
</comment>
<keyword evidence="1" id="KW-0378">Hydrolase</keyword>